<dbReference type="AlphaFoldDB" id="E4X638"/>
<protein>
    <submittedName>
        <fullName evidence="2">Uncharacterized protein</fullName>
    </submittedName>
</protein>
<evidence type="ECO:0000313" key="2">
    <source>
        <dbReference type="EMBL" id="CBY07607.1"/>
    </source>
</evidence>
<feature type="compositionally biased region" description="Low complexity" evidence="1">
    <location>
        <begin position="16"/>
        <end position="37"/>
    </location>
</feature>
<organism evidence="2">
    <name type="scientific">Oikopleura dioica</name>
    <name type="common">Tunicate</name>
    <dbReference type="NCBI Taxonomy" id="34765"/>
    <lineage>
        <taxon>Eukaryota</taxon>
        <taxon>Metazoa</taxon>
        <taxon>Chordata</taxon>
        <taxon>Tunicata</taxon>
        <taxon>Appendicularia</taxon>
        <taxon>Copelata</taxon>
        <taxon>Oikopleuridae</taxon>
        <taxon>Oikopleura</taxon>
    </lineage>
</organism>
<feature type="region of interest" description="Disordered" evidence="1">
    <location>
        <begin position="1"/>
        <end position="37"/>
    </location>
</feature>
<accession>E4X638</accession>
<dbReference type="Proteomes" id="UP000001307">
    <property type="component" value="Unassembled WGS sequence"/>
</dbReference>
<dbReference type="InParanoid" id="E4X638"/>
<evidence type="ECO:0000313" key="3">
    <source>
        <dbReference type="Proteomes" id="UP000001307"/>
    </source>
</evidence>
<dbReference type="EMBL" id="FN653026">
    <property type="protein sequence ID" value="CBY07607.1"/>
    <property type="molecule type" value="Genomic_DNA"/>
</dbReference>
<gene>
    <name evidence="2" type="ORF">GSOID_T00002595001</name>
</gene>
<evidence type="ECO:0000256" key="1">
    <source>
        <dbReference type="SAM" id="MobiDB-lite"/>
    </source>
</evidence>
<reference evidence="2" key="1">
    <citation type="journal article" date="2010" name="Science">
        <title>Plasticity of animal genome architecture unmasked by rapid evolution of a pelagic tunicate.</title>
        <authorList>
            <person name="Denoeud F."/>
            <person name="Henriet S."/>
            <person name="Mungpakdee S."/>
            <person name="Aury J.M."/>
            <person name="Da Silva C."/>
            <person name="Brinkmann H."/>
            <person name="Mikhaleva J."/>
            <person name="Olsen L.C."/>
            <person name="Jubin C."/>
            <person name="Canestro C."/>
            <person name="Bouquet J.M."/>
            <person name="Danks G."/>
            <person name="Poulain J."/>
            <person name="Campsteijn C."/>
            <person name="Adamski M."/>
            <person name="Cross I."/>
            <person name="Yadetie F."/>
            <person name="Muffato M."/>
            <person name="Louis A."/>
            <person name="Butcher S."/>
            <person name="Tsagkogeorga G."/>
            <person name="Konrad A."/>
            <person name="Singh S."/>
            <person name="Jensen M.F."/>
            <person name="Cong E.H."/>
            <person name="Eikeseth-Otteraa H."/>
            <person name="Noel B."/>
            <person name="Anthouard V."/>
            <person name="Porcel B.M."/>
            <person name="Kachouri-Lafond R."/>
            <person name="Nishino A."/>
            <person name="Ugolini M."/>
            <person name="Chourrout P."/>
            <person name="Nishida H."/>
            <person name="Aasland R."/>
            <person name="Huzurbazar S."/>
            <person name="Westhof E."/>
            <person name="Delsuc F."/>
            <person name="Lehrach H."/>
            <person name="Reinhardt R."/>
            <person name="Weissenbach J."/>
            <person name="Roy S.W."/>
            <person name="Artiguenave F."/>
            <person name="Postlethwait J.H."/>
            <person name="Manak J.R."/>
            <person name="Thompson E.M."/>
            <person name="Jaillon O."/>
            <person name="Du Pasquier L."/>
            <person name="Boudinot P."/>
            <person name="Liberles D.A."/>
            <person name="Volff J.N."/>
            <person name="Philippe H."/>
            <person name="Lenhard B."/>
            <person name="Roest Crollius H."/>
            <person name="Wincker P."/>
            <person name="Chourrout D."/>
        </authorList>
    </citation>
    <scope>NUCLEOTIDE SEQUENCE [LARGE SCALE GENOMIC DNA]</scope>
</reference>
<name>E4X638_OIKDI</name>
<keyword evidence="3" id="KW-1185">Reference proteome</keyword>
<sequence>MRIGHPGSTTPGILNSASDTTASTRSTSSTTSGTTQSTAYASSATEFSTESSTAWSRITFDTSQTTETTTQFDENCITYTHFGDVQFDSVGGTFPATKLDKTRLDDFITIEDLHHCKKECASIAGCYQIYYSADGCYIFGGLEEAEGKTFSTKLDNCEYYVPLKSYLEIEYEYNNKTKEENYQIFNEKNTSDWDLLAYAQLDLFSLFSEIGHYAYAYTSNFTHSLATSVPEEYPVALNNSFYLQIDGGFYFRWTTTIDNVTPSKSAIDEEISWTSWISVQTYINEFFYDNFYSSEFFIITYEIAPEQGYIEIIAGEYPELEGECISDTHFGDIIFYPLGEFSFPVTSIDAATVNDTTVSDLKTCQNQCVSYAGCYQMHYSDDTCSLFNDVPQVADETFSTNIESCDSSYTYAKDSIIFKQFTFKNSDANPI</sequence>
<proteinExistence type="predicted"/>